<dbReference type="GO" id="GO:0046872">
    <property type="term" value="F:metal ion binding"/>
    <property type="evidence" value="ECO:0007669"/>
    <property type="project" value="UniProtKB-KW"/>
</dbReference>
<keyword evidence="4" id="KW-0186">Copper</keyword>
<evidence type="ECO:0000256" key="1">
    <source>
        <dbReference type="ARBA" id="ARBA00022448"/>
    </source>
</evidence>
<evidence type="ECO:0000256" key="6">
    <source>
        <dbReference type="ARBA" id="ARBA00023186"/>
    </source>
</evidence>
<dbReference type="InterPro" id="IPR006121">
    <property type="entry name" value="HMA_dom"/>
</dbReference>
<evidence type="ECO:0000256" key="3">
    <source>
        <dbReference type="ARBA" id="ARBA00022796"/>
    </source>
</evidence>
<evidence type="ECO:0000313" key="9">
    <source>
        <dbReference type="EMBL" id="KAG2111596.1"/>
    </source>
</evidence>
<dbReference type="PROSITE" id="PS50846">
    <property type="entry name" value="HMA_2"/>
    <property type="match status" value="1"/>
</dbReference>
<dbReference type="EMBL" id="JABBWM010000017">
    <property type="protein sequence ID" value="KAG2111596.1"/>
    <property type="molecule type" value="Genomic_DNA"/>
</dbReference>
<feature type="domain" description="HMA" evidence="8">
    <location>
        <begin position="7"/>
        <end position="73"/>
    </location>
</feature>
<keyword evidence="1" id="KW-0813">Transport</keyword>
<proteinExistence type="inferred from homology"/>
<dbReference type="PANTHER" id="PTHR46365:SF1">
    <property type="entry name" value="COPPER TRANSPORT PROTEIN ATOX1"/>
    <property type="match status" value="1"/>
</dbReference>
<dbReference type="FunFam" id="3.30.70.100:FF:000008">
    <property type="entry name" value="Copper transport protein ATOX1"/>
    <property type="match status" value="1"/>
</dbReference>
<keyword evidence="2" id="KW-0479">Metal-binding</keyword>
<dbReference type="GeneID" id="64698972"/>
<evidence type="ECO:0000256" key="2">
    <source>
        <dbReference type="ARBA" id="ARBA00022723"/>
    </source>
</evidence>
<gene>
    <name evidence="9" type="ORF">F5147DRAFT_685883</name>
</gene>
<reference evidence="9" key="1">
    <citation type="journal article" date="2020" name="New Phytol.">
        <title>Comparative genomics reveals dynamic genome evolution in host specialist ectomycorrhizal fungi.</title>
        <authorList>
            <person name="Lofgren L.A."/>
            <person name="Nguyen N.H."/>
            <person name="Vilgalys R."/>
            <person name="Ruytinx J."/>
            <person name="Liao H.L."/>
            <person name="Branco S."/>
            <person name="Kuo A."/>
            <person name="LaButti K."/>
            <person name="Lipzen A."/>
            <person name="Andreopoulos W."/>
            <person name="Pangilinan J."/>
            <person name="Riley R."/>
            <person name="Hundley H."/>
            <person name="Na H."/>
            <person name="Barry K."/>
            <person name="Grigoriev I.V."/>
            <person name="Stajich J.E."/>
            <person name="Kennedy P.G."/>
        </authorList>
    </citation>
    <scope>NUCLEOTIDE SEQUENCE</scope>
    <source>
        <strain evidence="9">FC423</strain>
    </source>
</reference>
<comment type="similarity">
    <text evidence="7">Belongs to the ATX1 family.</text>
</comment>
<dbReference type="CDD" id="cd00371">
    <property type="entry name" value="HMA"/>
    <property type="match status" value="1"/>
</dbReference>
<keyword evidence="6" id="KW-0143">Chaperone</keyword>
<dbReference type="OrthoDB" id="689350at2759"/>
<dbReference type="Gene3D" id="3.30.70.100">
    <property type="match status" value="1"/>
</dbReference>
<keyword evidence="5" id="KW-0406">Ion transport</keyword>
<protein>
    <submittedName>
        <fullName evidence="9">Copper chaperone taha</fullName>
    </submittedName>
</protein>
<dbReference type="Proteomes" id="UP000823399">
    <property type="component" value="Unassembled WGS sequence"/>
</dbReference>
<dbReference type="RefSeq" id="XP_041294815.1">
    <property type="nucleotide sequence ID" value="XM_041436713.1"/>
</dbReference>
<keyword evidence="10" id="KW-1185">Reference proteome</keyword>
<evidence type="ECO:0000259" key="8">
    <source>
        <dbReference type="PROSITE" id="PS50846"/>
    </source>
</evidence>
<evidence type="ECO:0000313" key="10">
    <source>
        <dbReference type="Proteomes" id="UP000823399"/>
    </source>
</evidence>
<evidence type="ECO:0000256" key="5">
    <source>
        <dbReference type="ARBA" id="ARBA00023065"/>
    </source>
</evidence>
<comment type="caution">
    <text evidence="9">The sequence shown here is derived from an EMBL/GenBank/DDBJ whole genome shotgun (WGS) entry which is preliminary data.</text>
</comment>
<dbReference type="InterPro" id="IPR051881">
    <property type="entry name" value="Copper_transport_ATOX1-like"/>
</dbReference>
<dbReference type="GO" id="GO:0006825">
    <property type="term" value="P:copper ion transport"/>
    <property type="evidence" value="ECO:0007669"/>
    <property type="project" value="UniProtKB-KW"/>
</dbReference>
<dbReference type="PANTHER" id="PTHR46365">
    <property type="entry name" value="COPPER TRANSPORT PROTEIN ATOX1"/>
    <property type="match status" value="1"/>
</dbReference>
<dbReference type="GO" id="GO:0016531">
    <property type="term" value="F:copper chaperone activity"/>
    <property type="evidence" value="ECO:0007669"/>
    <property type="project" value="TreeGrafter"/>
</dbReference>
<keyword evidence="3" id="KW-0187">Copper transport</keyword>
<dbReference type="AlphaFoldDB" id="A0A9P7FA07"/>
<evidence type="ECO:0000256" key="4">
    <source>
        <dbReference type="ARBA" id="ARBA00023008"/>
    </source>
</evidence>
<accession>A0A9P7FA07</accession>
<dbReference type="Pfam" id="PF00403">
    <property type="entry name" value="HMA"/>
    <property type="match status" value="1"/>
</dbReference>
<name>A0A9P7FA07_9AGAM</name>
<evidence type="ECO:0000256" key="7">
    <source>
        <dbReference type="ARBA" id="ARBA00038171"/>
    </source>
</evidence>
<sequence>MASEVAEHKYQLNVKMTCGGCSGAVTRVLTKAQQEGSVSSFNVDLGTQLVNVTGPIEESALVEKIRKTGKQIISVTSLDDSVAEVAAV</sequence>
<dbReference type="SUPFAM" id="SSF55008">
    <property type="entry name" value="HMA, heavy metal-associated domain"/>
    <property type="match status" value="1"/>
</dbReference>
<organism evidence="9 10">
    <name type="scientific">Suillus discolor</name>
    <dbReference type="NCBI Taxonomy" id="1912936"/>
    <lineage>
        <taxon>Eukaryota</taxon>
        <taxon>Fungi</taxon>
        <taxon>Dikarya</taxon>
        <taxon>Basidiomycota</taxon>
        <taxon>Agaricomycotina</taxon>
        <taxon>Agaricomycetes</taxon>
        <taxon>Agaricomycetidae</taxon>
        <taxon>Boletales</taxon>
        <taxon>Suillineae</taxon>
        <taxon>Suillaceae</taxon>
        <taxon>Suillus</taxon>
    </lineage>
</organism>
<dbReference type="GO" id="GO:0005829">
    <property type="term" value="C:cytosol"/>
    <property type="evidence" value="ECO:0007669"/>
    <property type="project" value="TreeGrafter"/>
</dbReference>
<dbReference type="InterPro" id="IPR036163">
    <property type="entry name" value="HMA_dom_sf"/>
</dbReference>